<dbReference type="OMA" id="HIMSCFR"/>
<reference evidence="7" key="1">
    <citation type="journal article" date="2013" name="Nature">
        <title>The genomes of four tapeworm species reveal adaptations to parasitism.</title>
        <authorList>
            <person name="Tsai I.J."/>
            <person name="Zarowiecki M."/>
            <person name="Holroyd N."/>
            <person name="Garciarrubio A."/>
            <person name="Sanchez-Flores A."/>
            <person name="Brooks K.L."/>
            <person name="Tracey A."/>
            <person name="Bobes R.J."/>
            <person name="Fragoso G."/>
            <person name="Sciutto E."/>
            <person name="Aslett M."/>
            <person name="Beasley H."/>
            <person name="Bennett H.M."/>
            <person name="Cai J."/>
            <person name="Camicia F."/>
            <person name="Clark R."/>
            <person name="Cucher M."/>
            <person name="De Silva N."/>
            <person name="Day T.A."/>
            <person name="Deplazes P."/>
            <person name="Estrada K."/>
            <person name="Fernandez C."/>
            <person name="Holland P.W."/>
            <person name="Hou J."/>
            <person name="Hu S."/>
            <person name="Huckvale T."/>
            <person name="Hung S.S."/>
            <person name="Kamenetzky L."/>
            <person name="Keane J.A."/>
            <person name="Kiss F."/>
            <person name="Koziol U."/>
            <person name="Lambert O."/>
            <person name="Liu K."/>
            <person name="Luo X."/>
            <person name="Luo Y."/>
            <person name="Macchiaroli N."/>
            <person name="Nichol S."/>
            <person name="Paps J."/>
            <person name="Parkinson J."/>
            <person name="Pouchkina-Stantcheva N."/>
            <person name="Riddiford N."/>
            <person name="Rosenzvit M."/>
            <person name="Salinas G."/>
            <person name="Wasmuth J.D."/>
            <person name="Zamanian M."/>
            <person name="Zheng Y."/>
            <person name="Cai X."/>
            <person name="Soberon X."/>
            <person name="Olson P.D."/>
            <person name="Laclette J.P."/>
            <person name="Brehm K."/>
            <person name="Berriman M."/>
            <person name="Garciarrubio A."/>
            <person name="Bobes R.J."/>
            <person name="Fragoso G."/>
            <person name="Sanchez-Flores A."/>
            <person name="Estrada K."/>
            <person name="Cevallos M.A."/>
            <person name="Morett E."/>
            <person name="Gonzalez V."/>
            <person name="Portillo T."/>
            <person name="Ochoa-Leyva A."/>
            <person name="Jose M.V."/>
            <person name="Sciutto E."/>
            <person name="Landa A."/>
            <person name="Jimenez L."/>
            <person name="Valdes V."/>
            <person name="Carrero J.C."/>
            <person name="Larralde C."/>
            <person name="Morales-Montor J."/>
            <person name="Limon-Lason J."/>
            <person name="Soberon X."/>
            <person name="Laclette J.P."/>
        </authorList>
    </citation>
    <scope>NUCLEOTIDE SEQUENCE [LARGE SCALE GENOMIC DNA]</scope>
</reference>
<feature type="domain" description="Ig-like" evidence="6">
    <location>
        <begin position="1097"/>
        <end position="1180"/>
    </location>
</feature>
<dbReference type="SMART" id="SM00409">
    <property type="entry name" value="IG"/>
    <property type="match status" value="2"/>
</dbReference>
<keyword evidence="4" id="KW-0325">Glycoprotein</keyword>
<accession>A0A068Y8W6</accession>
<evidence type="ECO:0000313" key="7">
    <source>
        <dbReference type="EMBL" id="CUT99006.1"/>
    </source>
</evidence>
<feature type="domain" description="Ig-like" evidence="6">
    <location>
        <begin position="888"/>
        <end position="971"/>
    </location>
</feature>
<proteinExistence type="predicted"/>
<dbReference type="Proteomes" id="UP000017246">
    <property type="component" value="Unassembled WGS sequence"/>
</dbReference>
<dbReference type="STRING" id="6211.A0A068Y8W6"/>
<protein>
    <submittedName>
        <fullName evidence="7">GPI anchored surface glycoprotein</fullName>
    </submittedName>
</protein>
<dbReference type="PROSITE" id="PS50835">
    <property type="entry name" value="IG_LIKE"/>
    <property type="match status" value="3"/>
</dbReference>
<dbReference type="InterPro" id="IPR013783">
    <property type="entry name" value="Ig-like_fold"/>
</dbReference>
<dbReference type="Gene3D" id="2.60.40.10">
    <property type="entry name" value="Immunoglobulins"/>
    <property type="match status" value="2"/>
</dbReference>
<sequence>MRQVGKSAWIRVNGISVQGSFIRNENMGKSKVDVVFQKPFAVQDILVDDKAFCEGYYWKLLDKSPPRHTYEEPKNLTVYFGGNYILKELKLVLSSKNKEEYDFYFGSINIRGVKVNVNDDCDRKDDFEDLKHYNCSLSSLGNLPLDQIRFFTDNISKLSISGIPVYYPSLSLSTSEVTAAGGRSAFEITCTSVTCAGSCQPPGEVETCQNLMLLRTQIHGGPTTLVAQRGQLEPLWADVLGDLKVLVDEESKMVVRIPRTHTYVGQYQCGCRSTDATGTIILSVPTTFRSTDFLTEAIFQRNYTVVYRGKQQYLRDGGGGVIELATEGKGAFFHMMASGITLAPNLRTRVEWSEEGKRKTHETVYSREERVKLYPDVEALTNWTELASRVQARAVYPDARENETVIYRWSLPNQMPGSDVTDVFHLVDVKRQPLDLVRAWVVSKTDALLHIRVYCLHSESNDSISREEVKVELLSHGCDLDAAPILAAAFEIRGNETIINKSPAYSRIDVLSYGQAVNLFLEDYSTFYRYELQAIVGDNRTTLLDVIPSGILRLKDELEAVKFDVSVTKFFTTPESDEIRVEIQVEILSPVLLDHLNCTRGSLELTPAWNPENRKNVSQQRYPNVFDFTAPKTLNSLTFKVTFLVGENTRFTKIRIPNPHLEKIIIEFDNTTGILSWDFVSAELRPAVKEYVVLVSFKDIGCGTMENLTLNYLAALNCTKTGGCTTHLWGVEQLLNKRDILANYTITIIPQYFSFDDNQPVLGTPSQLMFTYGVQGRSTITMATKSSVPRAQAVNLQPFRKVPCENAKAEEMDATFQLTAYAILAQGKVEMPLEGVEYKKLFPNNYGIGGTYKVSNLQPGREYRIKGFLKYPGPLSDLESAEATFTTPDEIVVPEKYVVKDVGTSLLFNCSVAVGTDPKFQKEVRWLRADGEQMPEGAFSSTAAFLDANGFLTASLSIPRVDDIHAGVYCCSPEPPVEHFYGKPPHCAEFRLIVNDLKLDRYELEANPGMAVSVTCSTKLKGNLQWRRPHGEVVLQTHHTAASKETDWVQSLSLLLPEVNTEDVGDYQCWFQPNEGEKRAPETFTLRLKEALTVRRPVISADTLRFGEITTLTCASLTAGMGPKRLRWYRYLPAESSEAVLKAVAKSADGLQEVIEKTNVSNEVILRVRLTPTSQGRYACVEFPEKFSHLANEEYLPQKTLLQHALQHTSTEISYRSAVAISNPSRLIDGGGLSLRCTGYPSLPDEHLEWAFKASTKESIHVFDDRAQGLFKPADNERISHIMSCFRPNLTKVVANWPGVERENPQSTRQELYSPDEIEIDIRERFMEDPVCQGAVGQLVCQYRRLNAPPPFFASAVAMLPEFGLHPIGRQLSSPTAEEVISLDAIRDAFDVYSVQGSSSQHRSVEKNGSLLPHPHQTVAFVLLLLIFAAFHFV</sequence>
<evidence type="ECO:0000313" key="8">
    <source>
        <dbReference type="Proteomes" id="UP000017246"/>
    </source>
</evidence>
<evidence type="ECO:0000256" key="2">
    <source>
        <dbReference type="ARBA" id="ARBA00023136"/>
    </source>
</evidence>
<feature type="domain" description="Ig-like" evidence="6">
    <location>
        <begin position="985"/>
        <end position="1085"/>
    </location>
</feature>
<dbReference type="PANTHER" id="PTHR11640">
    <property type="entry name" value="NEPHRIN"/>
    <property type="match status" value="1"/>
</dbReference>
<comment type="subcellular location">
    <subcellularLocation>
        <location evidence="1">Membrane</location>
        <topology evidence="1">Single-pass type I membrane protein</topology>
    </subcellularLocation>
</comment>
<dbReference type="GO" id="GO:0050839">
    <property type="term" value="F:cell adhesion molecule binding"/>
    <property type="evidence" value="ECO:0007669"/>
    <property type="project" value="TreeGrafter"/>
</dbReference>
<evidence type="ECO:0000256" key="4">
    <source>
        <dbReference type="ARBA" id="ARBA00023180"/>
    </source>
</evidence>
<keyword evidence="5" id="KW-0393">Immunoglobulin domain</keyword>
<keyword evidence="8" id="KW-1185">Reference proteome</keyword>
<name>A0A068Y8W6_ECHMU</name>
<dbReference type="GO" id="GO:0005886">
    <property type="term" value="C:plasma membrane"/>
    <property type="evidence" value="ECO:0007669"/>
    <property type="project" value="TreeGrafter"/>
</dbReference>
<evidence type="ECO:0000259" key="6">
    <source>
        <dbReference type="PROSITE" id="PS50835"/>
    </source>
</evidence>
<dbReference type="PANTHER" id="PTHR11640:SF158">
    <property type="entry name" value="V-SET AND IMMUNOGLOBULIN DOMAIN-CONTAINING PROTEIN 10-LIKE 2"/>
    <property type="match status" value="1"/>
</dbReference>
<dbReference type="SUPFAM" id="SSF48726">
    <property type="entry name" value="Immunoglobulin"/>
    <property type="match status" value="1"/>
</dbReference>
<dbReference type="GO" id="GO:0098609">
    <property type="term" value="P:cell-cell adhesion"/>
    <property type="evidence" value="ECO:0007669"/>
    <property type="project" value="TreeGrafter"/>
</dbReference>
<reference evidence="7" key="2">
    <citation type="submission" date="2015-11" db="EMBL/GenBank/DDBJ databases">
        <authorList>
            <person name="Zhang Y."/>
            <person name="Guo Z."/>
        </authorList>
    </citation>
    <scope>NUCLEOTIDE SEQUENCE</scope>
</reference>
<evidence type="ECO:0000256" key="5">
    <source>
        <dbReference type="ARBA" id="ARBA00023319"/>
    </source>
</evidence>
<dbReference type="InterPro" id="IPR036179">
    <property type="entry name" value="Ig-like_dom_sf"/>
</dbReference>
<dbReference type="InterPro" id="IPR051275">
    <property type="entry name" value="Cell_adhesion_signaling"/>
</dbReference>
<keyword evidence="2" id="KW-0472">Membrane</keyword>
<keyword evidence="3" id="KW-1015">Disulfide bond</keyword>
<dbReference type="InterPro" id="IPR003599">
    <property type="entry name" value="Ig_sub"/>
</dbReference>
<organism evidence="7 8">
    <name type="scientific">Echinococcus multilocularis</name>
    <name type="common">Fox tapeworm</name>
    <dbReference type="NCBI Taxonomy" id="6211"/>
    <lineage>
        <taxon>Eukaryota</taxon>
        <taxon>Metazoa</taxon>
        <taxon>Spiralia</taxon>
        <taxon>Lophotrochozoa</taxon>
        <taxon>Platyhelminthes</taxon>
        <taxon>Cestoda</taxon>
        <taxon>Eucestoda</taxon>
        <taxon>Cyclophyllidea</taxon>
        <taxon>Taeniidae</taxon>
        <taxon>Echinococcus</taxon>
    </lineage>
</organism>
<evidence type="ECO:0000256" key="3">
    <source>
        <dbReference type="ARBA" id="ARBA00023157"/>
    </source>
</evidence>
<dbReference type="OrthoDB" id="6241182at2759"/>
<evidence type="ECO:0000256" key="1">
    <source>
        <dbReference type="ARBA" id="ARBA00004479"/>
    </source>
</evidence>
<dbReference type="EMBL" id="LN902845">
    <property type="protein sequence ID" value="CUT99006.1"/>
    <property type="molecule type" value="Genomic_DNA"/>
</dbReference>
<dbReference type="GO" id="GO:0005911">
    <property type="term" value="C:cell-cell junction"/>
    <property type="evidence" value="ECO:0007669"/>
    <property type="project" value="TreeGrafter"/>
</dbReference>
<dbReference type="InterPro" id="IPR007110">
    <property type="entry name" value="Ig-like_dom"/>
</dbReference>